<evidence type="ECO:0000313" key="2">
    <source>
        <dbReference type="Proteomes" id="UP000001933"/>
    </source>
</evidence>
<proteinExistence type="predicted"/>
<sequence length="90" mass="10375">MSLCRFWTQSVLQGGCHESAIKRFVVSEAMQNRAEVQLERIDSRICKEDCLQEIRKSTLFKLFSVRGKFGLCISLCMQTNGYNRSGKSQY</sequence>
<keyword evidence="2" id="KW-1185">Reference proteome</keyword>
<evidence type="ECO:0000313" key="1">
    <source>
        <dbReference type="EMBL" id="ABC77080.1"/>
    </source>
</evidence>
<protein>
    <submittedName>
        <fullName evidence="1">Hypothetical cytosolic protein</fullName>
    </submittedName>
</protein>
<gene>
    <name evidence="1" type="ORF">SYN_00957</name>
</gene>
<dbReference type="EMBL" id="CP000252">
    <property type="protein sequence ID" value="ABC77080.1"/>
    <property type="molecule type" value="Genomic_DNA"/>
</dbReference>
<organism evidence="1 2">
    <name type="scientific">Syntrophus aciditrophicus (strain SB)</name>
    <dbReference type="NCBI Taxonomy" id="56780"/>
    <lineage>
        <taxon>Bacteria</taxon>
        <taxon>Pseudomonadati</taxon>
        <taxon>Thermodesulfobacteriota</taxon>
        <taxon>Syntrophia</taxon>
        <taxon>Syntrophales</taxon>
        <taxon>Syntrophaceae</taxon>
        <taxon>Syntrophus</taxon>
    </lineage>
</organism>
<dbReference type="STRING" id="56780.SYN_00957"/>
<name>Q2LSL6_SYNAS</name>
<dbReference type="AlphaFoldDB" id="Q2LSL6"/>
<reference evidence="1 2" key="1">
    <citation type="journal article" date="2007" name="Proc. Natl. Acad. Sci. U.S.A.">
        <title>The genome of Syntrophus aciditrophicus: life at the thermodynamic limit of microbial growth.</title>
        <authorList>
            <person name="McInerney M.J."/>
            <person name="Rohlin L."/>
            <person name="Mouttaki H."/>
            <person name="Kim U."/>
            <person name="Krupp R.S."/>
            <person name="Rios-Hernandez L."/>
            <person name="Sieber J."/>
            <person name="Struchtemeyer C.G."/>
            <person name="Bhattacharyya A."/>
            <person name="Campbell J.W."/>
            <person name="Gunsalus R.P."/>
        </authorList>
    </citation>
    <scope>NUCLEOTIDE SEQUENCE [LARGE SCALE GENOMIC DNA]</scope>
    <source>
        <strain evidence="1 2">SB</strain>
    </source>
</reference>
<dbReference type="KEGG" id="sat:SYN_00957"/>
<accession>Q2LSL6</accession>
<dbReference type="HOGENOM" id="CLU_2439685_0_0_7"/>
<dbReference type="Proteomes" id="UP000001933">
    <property type="component" value="Chromosome"/>
</dbReference>
<dbReference type="InParanoid" id="Q2LSL6"/>